<evidence type="ECO:0000313" key="11">
    <source>
        <dbReference type="EMBL" id="KDQ27347.1"/>
    </source>
</evidence>
<gene>
    <name evidence="11" type="ORF">PLEOSDRAFT_1055883</name>
</gene>
<keyword evidence="3" id="KW-0812">Transmembrane</keyword>
<evidence type="ECO:0000256" key="10">
    <source>
        <dbReference type="SAM" id="SignalP"/>
    </source>
</evidence>
<feature type="signal peptide" evidence="10">
    <location>
        <begin position="1"/>
        <end position="34"/>
    </location>
</feature>
<accession>A0A067NTC8</accession>
<organism evidence="11 12">
    <name type="scientific">Pleurotus ostreatus (strain PC15)</name>
    <name type="common">Oyster mushroom</name>
    <dbReference type="NCBI Taxonomy" id="1137138"/>
    <lineage>
        <taxon>Eukaryota</taxon>
        <taxon>Fungi</taxon>
        <taxon>Dikarya</taxon>
        <taxon>Basidiomycota</taxon>
        <taxon>Agaricomycotina</taxon>
        <taxon>Agaricomycetes</taxon>
        <taxon>Agaricomycetidae</taxon>
        <taxon>Agaricales</taxon>
        <taxon>Pleurotineae</taxon>
        <taxon>Pleurotaceae</taxon>
        <taxon>Pleurotus</taxon>
    </lineage>
</organism>
<evidence type="ECO:0000256" key="7">
    <source>
        <dbReference type="ARBA" id="ARBA00023136"/>
    </source>
</evidence>
<dbReference type="PANTHER" id="PTHR12804">
    <property type="entry name" value="MICROSOMAL SIGNAL PEPTIDASE 23 KD SUBUNIT SPC22/23"/>
    <property type="match status" value="1"/>
</dbReference>
<dbReference type="HOGENOM" id="CLU_068714_2_2_1"/>
<proteinExistence type="inferred from homology"/>
<dbReference type="OrthoDB" id="10261524at2759"/>
<dbReference type="GO" id="GO:0005787">
    <property type="term" value="C:signal peptidase complex"/>
    <property type="evidence" value="ECO:0007669"/>
    <property type="project" value="UniProtKB-UniRule"/>
</dbReference>
<dbReference type="PANTHER" id="PTHR12804:SF0">
    <property type="entry name" value="SIGNAL PEPTIDASE COMPLEX SUBUNIT 3"/>
    <property type="match status" value="1"/>
</dbReference>
<dbReference type="STRING" id="1137138.A0A067NTC8"/>
<dbReference type="VEuPathDB" id="FungiDB:PLEOSDRAFT_1055883"/>
<keyword evidence="4 9" id="KW-0256">Endoplasmic reticulum</keyword>
<evidence type="ECO:0000256" key="9">
    <source>
        <dbReference type="PIRNR" id="PIRNR016089"/>
    </source>
</evidence>
<protein>
    <recommendedName>
        <fullName evidence="9">Signal peptidase subunit 3</fullName>
    </recommendedName>
</protein>
<dbReference type="PIRSF" id="PIRSF016089">
    <property type="entry name" value="SPC22"/>
    <property type="match status" value="1"/>
</dbReference>
<keyword evidence="6" id="KW-1133">Transmembrane helix</keyword>
<evidence type="ECO:0000256" key="6">
    <source>
        <dbReference type="ARBA" id="ARBA00022989"/>
    </source>
</evidence>
<evidence type="ECO:0000256" key="1">
    <source>
        <dbReference type="ARBA" id="ARBA00004648"/>
    </source>
</evidence>
<dbReference type="FunCoup" id="A0A067NTC8">
    <property type="interactions" value="201"/>
</dbReference>
<evidence type="ECO:0000256" key="8">
    <source>
        <dbReference type="ARBA" id="ARBA00045670"/>
    </source>
</evidence>
<dbReference type="GO" id="GO:0045047">
    <property type="term" value="P:protein targeting to ER"/>
    <property type="evidence" value="ECO:0007669"/>
    <property type="project" value="TreeGrafter"/>
</dbReference>
<comment type="similarity">
    <text evidence="2 9">Belongs to the SPCS3 family.</text>
</comment>
<reference evidence="12" key="1">
    <citation type="journal article" date="2014" name="Proc. Natl. Acad. Sci. U.S.A.">
        <title>Extensive sampling of basidiomycete genomes demonstrates inadequacy of the white-rot/brown-rot paradigm for wood decay fungi.</title>
        <authorList>
            <person name="Riley R."/>
            <person name="Salamov A.A."/>
            <person name="Brown D.W."/>
            <person name="Nagy L.G."/>
            <person name="Floudas D."/>
            <person name="Held B.W."/>
            <person name="Levasseur A."/>
            <person name="Lombard V."/>
            <person name="Morin E."/>
            <person name="Otillar R."/>
            <person name="Lindquist E.A."/>
            <person name="Sun H."/>
            <person name="LaButti K.M."/>
            <person name="Schmutz J."/>
            <person name="Jabbour D."/>
            <person name="Luo H."/>
            <person name="Baker S.E."/>
            <person name="Pisabarro A.G."/>
            <person name="Walton J.D."/>
            <person name="Blanchette R.A."/>
            <person name="Henrissat B."/>
            <person name="Martin F."/>
            <person name="Cullen D."/>
            <person name="Hibbett D.S."/>
            <person name="Grigoriev I.V."/>
        </authorList>
    </citation>
    <scope>NUCLEOTIDE SEQUENCE [LARGE SCALE GENOMIC DNA]</scope>
    <source>
        <strain evidence="12">PC15</strain>
    </source>
</reference>
<dbReference type="Pfam" id="PF04573">
    <property type="entry name" value="SPC22"/>
    <property type="match status" value="1"/>
</dbReference>
<evidence type="ECO:0000313" key="12">
    <source>
        <dbReference type="Proteomes" id="UP000027073"/>
    </source>
</evidence>
<dbReference type="PROSITE" id="PS51257">
    <property type="entry name" value="PROKAR_LIPOPROTEIN"/>
    <property type="match status" value="1"/>
</dbReference>
<evidence type="ECO:0000256" key="3">
    <source>
        <dbReference type="ARBA" id="ARBA00022692"/>
    </source>
</evidence>
<comment type="function">
    <text evidence="8">Essential component of the signal peptidase complex (SPC) which catalyzes the cleavage of N-terminal signal sequences from nascent proteins as they are translocated into the lumen of the endoplasmic reticulum. Essential for the SPC catalytic activity, possibly by stabilizing and positioning the active center of the complex close to the lumenal surface. Essential for viability.</text>
</comment>
<dbReference type="GO" id="GO:0006465">
    <property type="term" value="P:signal peptide processing"/>
    <property type="evidence" value="ECO:0007669"/>
    <property type="project" value="UniProtKB-UniRule"/>
</dbReference>
<comment type="subcellular location">
    <subcellularLocation>
        <location evidence="1">Endoplasmic reticulum membrane</location>
        <topology evidence="1">Single-pass type II membrane protein</topology>
    </subcellularLocation>
</comment>
<evidence type="ECO:0000256" key="2">
    <source>
        <dbReference type="ARBA" id="ARBA00009289"/>
    </source>
</evidence>
<sequence length="176" mass="19981">MHSIFSRLNNGSSLLSSCLMGLLLAVTLSTFVFTAEPQGNLTIGSIRVLEGRNPRRYNQKQEVGVVRFNVTADLTPLFHWNTKQIFLYLQAEYNTTEGVQNDVVIWDRIVRRKEDASINVVAKDKYHLRDVSRTFRGVPHAQYALKYNIMPYVGVLTYGEVARTSEAVVFPKLGEL</sequence>
<evidence type="ECO:0000256" key="5">
    <source>
        <dbReference type="ARBA" id="ARBA00022968"/>
    </source>
</evidence>
<dbReference type="AlphaFoldDB" id="A0A067NTC8"/>
<keyword evidence="7 9" id="KW-0472">Membrane</keyword>
<name>A0A067NTC8_PLEO1</name>
<feature type="chain" id="PRO_5001642547" description="Signal peptidase subunit 3" evidence="10">
    <location>
        <begin position="35"/>
        <end position="176"/>
    </location>
</feature>
<dbReference type="EMBL" id="KL198008">
    <property type="protein sequence ID" value="KDQ27347.1"/>
    <property type="molecule type" value="Genomic_DNA"/>
</dbReference>
<keyword evidence="5" id="KW-0735">Signal-anchor</keyword>
<dbReference type="InterPro" id="IPR007653">
    <property type="entry name" value="SPC3"/>
</dbReference>
<keyword evidence="10" id="KW-0732">Signal</keyword>
<dbReference type="InParanoid" id="A0A067NTC8"/>
<dbReference type="Proteomes" id="UP000027073">
    <property type="component" value="Unassembled WGS sequence"/>
</dbReference>
<evidence type="ECO:0000256" key="4">
    <source>
        <dbReference type="ARBA" id="ARBA00022824"/>
    </source>
</evidence>